<evidence type="ECO:0000256" key="4">
    <source>
        <dbReference type="ARBA" id="ARBA00023136"/>
    </source>
</evidence>
<protein>
    <submittedName>
        <fullName evidence="6">Uncharacterized protein</fullName>
    </submittedName>
</protein>
<feature type="transmembrane region" description="Helical" evidence="5">
    <location>
        <begin position="240"/>
        <end position="261"/>
    </location>
</feature>
<keyword evidence="7" id="KW-1185">Reference proteome</keyword>
<evidence type="ECO:0000313" key="7">
    <source>
        <dbReference type="Proteomes" id="UP000187209"/>
    </source>
</evidence>
<proteinExistence type="inferred from homology"/>
<feature type="transmembrane region" description="Helical" evidence="5">
    <location>
        <begin position="127"/>
        <end position="145"/>
    </location>
</feature>
<dbReference type="Pfam" id="PF01027">
    <property type="entry name" value="Bax1-I"/>
    <property type="match status" value="1"/>
</dbReference>
<sequence>MSQTETINKLNPDNDNASIPIEVRDPKENHHFLNKNNRAKVVPISIDLDLTVDKNTSILSPSGRFRSIAEKLSSFKSEKMITQNNTRDTFIKKVFGMLSLQSVIALIFIGIVMAIEDLKLKIRVSHSLAIVCLVLLLALGLFLLLFKNIAKRKPAKYILFTLFIVFMPLISAYTSSLSKNPFVISVLFIFAGVNLCLYFYAMISKDNFNTKKAFLVSFAGCSVSFAISLSFTFIIYQETIYVFICIIPFVWFAIYDVQLIAGGRLTEFTYDDYLISSLIVYVEIVGIFFYIIYVVKTAKGN</sequence>
<keyword evidence="4 5" id="KW-0472">Membrane</keyword>
<dbReference type="InterPro" id="IPR006214">
    <property type="entry name" value="Bax_inhibitor_1-related"/>
</dbReference>
<dbReference type="AlphaFoldDB" id="A0A1R2BP52"/>
<reference evidence="6 7" key="1">
    <citation type="submission" date="2016-11" db="EMBL/GenBank/DDBJ databases">
        <title>The macronuclear genome of Stentor coeruleus: a giant cell with tiny introns.</title>
        <authorList>
            <person name="Slabodnick M."/>
            <person name="Ruby J.G."/>
            <person name="Reiff S.B."/>
            <person name="Swart E.C."/>
            <person name="Gosai S."/>
            <person name="Prabakaran S."/>
            <person name="Witkowska E."/>
            <person name="Larue G.E."/>
            <person name="Fisher S."/>
            <person name="Freeman R.M."/>
            <person name="Gunawardena J."/>
            <person name="Chu W."/>
            <person name="Stover N.A."/>
            <person name="Gregory B.D."/>
            <person name="Nowacki M."/>
            <person name="Derisi J."/>
            <person name="Roy S.W."/>
            <person name="Marshall W.F."/>
            <person name="Sood P."/>
        </authorList>
    </citation>
    <scope>NUCLEOTIDE SEQUENCE [LARGE SCALE GENOMIC DNA]</scope>
    <source>
        <strain evidence="6">WM001</strain>
    </source>
</reference>
<feature type="transmembrane region" description="Helical" evidence="5">
    <location>
        <begin position="157"/>
        <end position="176"/>
    </location>
</feature>
<keyword evidence="3 5" id="KW-1133">Transmembrane helix</keyword>
<feature type="transmembrane region" description="Helical" evidence="5">
    <location>
        <begin position="213"/>
        <end position="234"/>
    </location>
</feature>
<evidence type="ECO:0000256" key="2">
    <source>
        <dbReference type="ARBA" id="ARBA00022692"/>
    </source>
</evidence>
<comment type="subcellular location">
    <subcellularLocation>
        <location evidence="1">Membrane</location>
        <topology evidence="1">Multi-pass membrane protein</topology>
    </subcellularLocation>
</comment>
<feature type="transmembrane region" description="Helical" evidence="5">
    <location>
        <begin position="94"/>
        <end position="115"/>
    </location>
</feature>
<dbReference type="PANTHER" id="PTHR23291:SF47">
    <property type="entry name" value="TRANSMEMBRANE BAX INHIBITOR MOTIF CONTAINING 7"/>
    <property type="match status" value="1"/>
</dbReference>
<evidence type="ECO:0000313" key="6">
    <source>
        <dbReference type="EMBL" id="OMJ78517.1"/>
    </source>
</evidence>
<organism evidence="6 7">
    <name type="scientific">Stentor coeruleus</name>
    <dbReference type="NCBI Taxonomy" id="5963"/>
    <lineage>
        <taxon>Eukaryota</taxon>
        <taxon>Sar</taxon>
        <taxon>Alveolata</taxon>
        <taxon>Ciliophora</taxon>
        <taxon>Postciliodesmatophora</taxon>
        <taxon>Heterotrichea</taxon>
        <taxon>Heterotrichida</taxon>
        <taxon>Stentoridae</taxon>
        <taxon>Stentor</taxon>
    </lineage>
</organism>
<comment type="caution">
    <text evidence="6">The sequence shown here is derived from an EMBL/GenBank/DDBJ whole genome shotgun (WGS) entry which is preliminary data.</text>
</comment>
<feature type="transmembrane region" description="Helical" evidence="5">
    <location>
        <begin position="273"/>
        <end position="295"/>
    </location>
</feature>
<accession>A0A1R2BP52</accession>
<comment type="similarity">
    <text evidence="5">Belongs to the BI1 family.</text>
</comment>
<feature type="transmembrane region" description="Helical" evidence="5">
    <location>
        <begin position="182"/>
        <end position="201"/>
    </location>
</feature>
<dbReference type="EMBL" id="MPUH01000517">
    <property type="protein sequence ID" value="OMJ78517.1"/>
    <property type="molecule type" value="Genomic_DNA"/>
</dbReference>
<name>A0A1R2BP52_9CILI</name>
<dbReference type="Proteomes" id="UP000187209">
    <property type="component" value="Unassembled WGS sequence"/>
</dbReference>
<evidence type="ECO:0000256" key="5">
    <source>
        <dbReference type="RuleBase" id="RU004379"/>
    </source>
</evidence>
<evidence type="ECO:0000256" key="3">
    <source>
        <dbReference type="ARBA" id="ARBA00022989"/>
    </source>
</evidence>
<gene>
    <name evidence="6" type="ORF">SteCoe_21620</name>
</gene>
<evidence type="ECO:0000256" key="1">
    <source>
        <dbReference type="ARBA" id="ARBA00004141"/>
    </source>
</evidence>
<dbReference type="PANTHER" id="PTHR23291">
    <property type="entry name" value="BAX INHIBITOR-RELATED"/>
    <property type="match status" value="1"/>
</dbReference>
<dbReference type="GO" id="GO:0016020">
    <property type="term" value="C:membrane"/>
    <property type="evidence" value="ECO:0007669"/>
    <property type="project" value="UniProtKB-SubCell"/>
</dbReference>
<keyword evidence="2 5" id="KW-0812">Transmembrane</keyword>